<dbReference type="SUPFAM" id="SSF53756">
    <property type="entry name" value="UDP-Glycosyltransferase/glycogen phosphorylase"/>
    <property type="match status" value="1"/>
</dbReference>
<dbReference type="GO" id="GO:0080044">
    <property type="term" value="F:quercetin 7-O-glucosyltransferase activity"/>
    <property type="evidence" value="ECO:0007669"/>
    <property type="project" value="TreeGrafter"/>
</dbReference>
<accession>A0AA39A664</accession>
<reference evidence="3 4" key="1">
    <citation type="journal article" date="2023" name="BMC Biotechnol.">
        <title>Vitis rotundifolia cv Carlos genome sequencing.</title>
        <authorList>
            <person name="Huff M."/>
            <person name="Hulse-Kemp A."/>
            <person name="Scheffler B."/>
            <person name="Youngblood R."/>
            <person name="Simpson S."/>
            <person name="Babiker E."/>
            <person name="Staton M."/>
        </authorList>
    </citation>
    <scope>NUCLEOTIDE SEQUENCE [LARGE SCALE GENOMIC DNA]</scope>
    <source>
        <tissue evidence="3">Leaf</tissue>
    </source>
</reference>
<dbReference type="EMBL" id="JARBHA010000005">
    <property type="protein sequence ID" value="KAJ9701210.1"/>
    <property type="molecule type" value="Genomic_DNA"/>
</dbReference>
<name>A0AA39A664_VITRO</name>
<evidence type="ECO:0000313" key="3">
    <source>
        <dbReference type="EMBL" id="KAJ9701210.1"/>
    </source>
</evidence>
<keyword evidence="4" id="KW-1185">Reference proteome</keyword>
<comment type="similarity">
    <text evidence="1">Belongs to the UDP-glycosyltransferase family.</text>
</comment>
<dbReference type="AlphaFoldDB" id="A0AA39A664"/>
<sequence length="336" mass="36829">MSNPHIVNVTLPVQGHINPTLQLDKLLIRAGAHVTFFTSASAGTRMSKSPNLDGLEFATFSDGYDHGLKQGDDVEHFVSQLERLGSQALIELIMASANEDHPFACLLYGIQFPWVAEVAHSLHIPSALVWPQLATGYGELIQSKGDHPSSTIELPGLPLLNSSDLPSFLIPKKGNTYKICPPNKVLVNSFDALESEALGAINKFNLMGIGPLIPSAFLDGKDPSDTSFGGDLFFSSKDYIRWLNSKPEYSVIYQQSEEIARGLLDGGRPFLWVIRVKENEEEKTLSCHEELEQQGMIVPWLGCFVPHCGWNSTLESLTSGVPVVAFPQSIKPQTQS</sequence>
<dbReference type="Pfam" id="PF00201">
    <property type="entry name" value="UDPGT"/>
    <property type="match status" value="1"/>
</dbReference>
<comment type="caution">
    <text evidence="3">The sequence shown here is derived from an EMBL/GenBank/DDBJ whole genome shotgun (WGS) entry which is preliminary data.</text>
</comment>
<evidence type="ECO:0000256" key="2">
    <source>
        <dbReference type="ARBA" id="ARBA00022679"/>
    </source>
</evidence>
<evidence type="ECO:0000256" key="1">
    <source>
        <dbReference type="ARBA" id="ARBA00009995"/>
    </source>
</evidence>
<organism evidence="3 4">
    <name type="scientific">Vitis rotundifolia</name>
    <name type="common">Muscadine grape</name>
    <dbReference type="NCBI Taxonomy" id="103349"/>
    <lineage>
        <taxon>Eukaryota</taxon>
        <taxon>Viridiplantae</taxon>
        <taxon>Streptophyta</taxon>
        <taxon>Embryophyta</taxon>
        <taxon>Tracheophyta</taxon>
        <taxon>Spermatophyta</taxon>
        <taxon>Magnoliopsida</taxon>
        <taxon>eudicotyledons</taxon>
        <taxon>Gunneridae</taxon>
        <taxon>Pentapetalae</taxon>
        <taxon>rosids</taxon>
        <taxon>Vitales</taxon>
        <taxon>Vitaceae</taxon>
        <taxon>Viteae</taxon>
        <taxon>Vitis</taxon>
    </lineage>
</organism>
<dbReference type="PANTHER" id="PTHR11926:SF1542">
    <property type="entry name" value="GLYCOSYLTRANSFERASE"/>
    <property type="match status" value="1"/>
</dbReference>
<dbReference type="Proteomes" id="UP001168098">
    <property type="component" value="Unassembled WGS sequence"/>
</dbReference>
<dbReference type="GO" id="GO:0080043">
    <property type="term" value="F:quercetin 3-O-glucosyltransferase activity"/>
    <property type="evidence" value="ECO:0007669"/>
    <property type="project" value="TreeGrafter"/>
</dbReference>
<dbReference type="CDD" id="cd03784">
    <property type="entry name" value="GT1_Gtf-like"/>
    <property type="match status" value="1"/>
</dbReference>
<dbReference type="InterPro" id="IPR002213">
    <property type="entry name" value="UDP_glucos_trans"/>
</dbReference>
<proteinExistence type="inferred from homology"/>
<gene>
    <name evidence="3" type="ORF">PVL29_006519</name>
</gene>
<dbReference type="Gene3D" id="3.40.50.2000">
    <property type="entry name" value="Glycogen Phosphorylase B"/>
    <property type="match status" value="2"/>
</dbReference>
<dbReference type="PANTHER" id="PTHR11926">
    <property type="entry name" value="GLUCOSYL/GLUCURONOSYL TRANSFERASES"/>
    <property type="match status" value="1"/>
</dbReference>
<keyword evidence="2" id="KW-0808">Transferase</keyword>
<evidence type="ECO:0000313" key="4">
    <source>
        <dbReference type="Proteomes" id="UP001168098"/>
    </source>
</evidence>
<protein>
    <submittedName>
        <fullName evidence="3">Uncharacterized protein</fullName>
    </submittedName>
</protein>